<dbReference type="InterPro" id="IPR032698">
    <property type="entry name" value="SirB1_N"/>
</dbReference>
<dbReference type="PANTHER" id="PTHR31350">
    <property type="entry name" value="SI:DKEY-261L7.2"/>
    <property type="match status" value="1"/>
</dbReference>
<name>A0A4R6QHY0_9BURK</name>
<dbReference type="Proteomes" id="UP000295361">
    <property type="component" value="Unassembled WGS sequence"/>
</dbReference>
<proteinExistence type="inferred from homology"/>
<reference evidence="3 4" key="1">
    <citation type="submission" date="2019-03" db="EMBL/GenBank/DDBJ databases">
        <title>Genomic Encyclopedia of Type Strains, Phase IV (KMG-IV): sequencing the most valuable type-strain genomes for metagenomic binning, comparative biology and taxonomic classification.</title>
        <authorList>
            <person name="Goeker M."/>
        </authorList>
    </citation>
    <scope>NUCLEOTIDE SEQUENCE [LARGE SCALE GENOMIC DNA]</scope>
    <source>
        <strain evidence="3 4">DSM 16998</strain>
    </source>
</reference>
<feature type="domain" description="Protein SirB1 N-terminal" evidence="2">
    <location>
        <begin position="47"/>
        <end position="209"/>
    </location>
</feature>
<dbReference type="EMBL" id="SNXS01000005">
    <property type="protein sequence ID" value="TDP63070.1"/>
    <property type="molecule type" value="Genomic_DNA"/>
</dbReference>
<gene>
    <name evidence="3" type="ORF">DES47_10570</name>
</gene>
<evidence type="ECO:0000256" key="1">
    <source>
        <dbReference type="ARBA" id="ARBA00007100"/>
    </source>
</evidence>
<organism evidence="3 4">
    <name type="scientific">Roseateles toxinivorans</name>
    <dbReference type="NCBI Taxonomy" id="270368"/>
    <lineage>
        <taxon>Bacteria</taxon>
        <taxon>Pseudomonadati</taxon>
        <taxon>Pseudomonadota</taxon>
        <taxon>Betaproteobacteria</taxon>
        <taxon>Burkholderiales</taxon>
        <taxon>Sphaerotilaceae</taxon>
        <taxon>Roseateles</taxon>
    </lineage>
</organism>
<evidence type="ECO:0000313" key="3">
    <source>
        <dbReference type="EMBL" id="TDP63070.1"/>
    </source>
</evidence>
<dbReference type="RefSeq" id="WP_133702265.1">
    <property type="nucleotide sequence ID" value="NZ_SNXS01000005.1"/>
</dbReference>
<dbReference type="InterPro" id="IPR011990">
    <property type="entry name" value="TPR-like_helical_dom_sf"/>
</dbReference>
<accession>A0A4R6QHY0</accession>
<dbReference type="AlphaFoldDB" id="A0A4R6QHY0"/>
<dbReference type="Pfam" id="PF13369">
    <property type="entry name" value="Transglut_core2"/>
    <property type="match status" value="1"/>
</dbReference>
<sequence>MSSSLRLEAPSALEYFQSLVADDASLPLFETAVSLAQDEFAGLDVQSVLAEMDALGARLRRRIPADSSPTNKLRWLNSYFFQELGFAGNVNNFYDMHNSFVHQVLSRRRGIPITLALIYMELAGQIGLLARGISFPGHFLVKLRMSQGEVVIDPFTGNSLSREHLEELLTPYRQAHGESGGPDGQEPATPLALFLRPAAPREVIARMLRNLKEIHRSNLDWARVLAVMQRLVLLLPDAPAERRDRGQAFEHLGHFDAAAADYVQYLDQCPDAPDHASVKQRLFGLRGDGRYRLH</sequence>
<evidence type="ECO:0000259" key="2">
    <source>
        <dbReference type="Pfam" id="PF13369"/>
    </source>
</evidence>
<dbReference type="SUPFAM" id="SSF48452">
    <property type="entry name" value="TPR-like"/>
    <property type="match status" value="1"/>
</dbReference>
<dbReference type="OrthoDB" id="232498at2"/>
<dbReference type="Pfam" id="PF13371">
    <property type="entry name" value="TPR_9"/>
    <property type="match status" value="1"/>
</dbReference>
<dbReference type="Gene3D" id="1.25.40.10">
    <property type="entry name" value="Tetratricopeptide repeat domain"/>
    <property type="match status" value="1"/>
</dbReference>
<dbReference type="FunCoup" id="A0A4R6QHY0">
    <property type="interactions" value="21"/>
</dbReference>
<comment type="similarity">
    <text evidence="1">Belongs to the UPF0162 family.</text>
</comment>
<comment type="caution">
    <text evidence="3">The sequence shown here is derived from an EMBL/GenBank/DDBJ whole genome shotgun (WGS) entry which is preliminary data.</text>
</comment>
<protein>
    <submittedName>
        <fullName evidence="3">Regulator of sirC expression with transglutaminase-like and TPR domain</fullName>
    </submittedName>
</protein>
<dbReference type="InParanoid" id="A0A4R6QHY0"/>
<dbReference type="PANTHER" id="PTHR31350:SF21">
    <property type="entry name" value="F-BOX ONLY PROTEIN 21"/>
    <property type="match status" value="1"/>
</dbReference>
<keyword evidence="4" id="KW-1185">Reference proteome</keyword>
<evidence type="ECO:0000313" key="4">
    <source>
        <dbReference type="Proteomes" id="UP000295361"/>
    </source>
</evidence>